<reference evidence="2" key="1">
    <citation type="journal article" date="2019" name="Int. J. Syst. Evol. Microbiol.">
        <title>The Global Catalogue of Microorganisms (GCM) 10K type strain sequencing project: providing services to taxonomists for standard genome sequencing and annotation.</title>
        <authorList>
            <consortium name="The Broad Institute Genomics Platform"/>
            <consortium name="The Broad Institute Genome Sequencing Center for Infectious Disease"/>
            <person name="Wu L."/>
            <person name="Ma J."/>
        </authorList>
    </citation>
    <scope>NUCLEOTIDE SEQUENCE [LARGE SCALE GENOMIC DNA]</scope>
    <source>
        <strain evidence="2">KLKA75</strain>
    </source>
</reference>
<proteinExistence type="predicted"/>
<dbReference type="EMBL" id="JBHSIT010000003">
    <property type="protein sequence ID" value="MFC4907989.1"/>
    <property type="molecule type" value="Genomic_DNA"/>
</dbReference>
<comment type="caution">
    <text evidence="1">The sequence shown here is derived from an EMBL/GenBank/DDBJ whole genome shotgun (WGS) entry which is preliminary data.</text>
</comment>
<evidence type="ECO:0000313" key="2">
    <source>
        <dbReference type="Proteomes" id="UP001595872"/>
    </source>
</evidence>
<accession>A0ABV9TVJ7</accession>
<gene>
    <name evidence="1" type="ORF">ACFPCY_11710</name>
</gene>
<evidence type="ECO:0008006" key="3">
    <source>
        <dbReference type="Google" id="ProtNLM"/>
    </source>
</evidence>
<keyword evidence="2" id="KW-1185">Reference proteome</keyword>
<sequence>MKRELAAMLLVGATAAACGGGGSGTGGRDGMAGMGMGSSSGPAASIEQLAAKTGCTLTGRRSSDQLRQGACRTAKGRYTLVGFDSDKDRDAWLDEARPWGGSYLVGTRWVAVGTPETLQALRADVGGTVMTGAEHAH</sequence>
<evidence type="ECO:0000313" key="1">
    <source>
        <dbReference type="EMBL" id="MFC4907989.1"/>
    </source>
</evidence>
<protein>
    <recommendedName>
        <fullName evidence="3">Lipoprotein</fullName>
    </recommendedName>
</protein>
<dbReference type="Proteomes" id="UP001595872">
    <property type="component" value="Unassembled WGS sequence"/>
</dbReference>
<name>A0ABV9TVJ7_9ACTN</name>
<dbReference type="RefSeq" id="WP_378254231.1">
    <property type="nucleotide sequence ID" value="NZ_JBHSIT010000003.1"/>
</dbReference>
<dbReference type="PROSITE" id="PS51257">
    <property type="entry name" value="PROKAR_LIPOPROTEIN"/>
    <property type="match status" value="1"/>
</dbReference>
<organism evidence="1 2">
    <name type="scientific">Actinomadura gamaensis</name>
    <dbReference type="NCBI Taxonomy" id="1763541"/>
    <lineage>
        <taxon>Bacteria</taxon>
        <taxon>Bacillati</taxon>
        <taxon>Actinomycetota</taxon>
        <taxon>Actinomycetes</taxon>
        <taxon>Streptosporangiales</taxon>
        <taxon>Thermomonosporaceae</taxon>
        <taxon>Actinomadura</taxon>
    </lineage>
</organism>